<proteinExistence type="predicted"/>
<dbReference type="InterPro" id="IPR010753">
    <property type="entry name" value="DUF1330"/>
</dbReference>
<organism evidence="2 3">
    <name type="scientific">marine gamma proteobacterium HTCC2143</name>
    <dbReference type="NCBI Taxonomy" id="247633"/>
    <lineage>
        <taxon>Bacteria</taxon>
        <taxon>Pseudomonadati</taxon>
        <taxon>Pseudomonadota</taxon>
        <taxon>Gammaproteobacteria</taxon>
        <taxon>Cellvibrionales</taxon>
        <taxon>Spongiibacteraceae</taxon>
        <taxon>BD1-7 clade</taxon>
    </lineage>
</organism>
<dbReference type="EMBL" id="AAVT01000001">
    <property type="protein sequence ID" value="EAW32611.1"/>
    <property type="molecule type" value="Genomic_DNA"/>
</dbReference>
<evidence type="ECO:0000313" key="2">
    <source>
        <dbReference type="EMBL" id="EAW32611.1"/>
    </source>
</evidence>
<dbReference type="PANTHER" id="PTHR40257">
    <property type="match status" value="1"/>
</dbReference>
<dbReference type="STRING" id="247633.GP2143_15186"/>
<dbReference type="SUPFAM" id="SSF54909">
    <property type="entry name" value="Dimeric alpha+beta barrel"/>
    <property type="match status" value="1"/>
</dbReference>
<dbReference type="PANTHER" id="PTHR40257:SF1">
    <property type="entry name" value="DUF1330 DOMAIN-CONTAINING PROTEIN"/>
    <property type="match status" value="1"/>
</dbReference>
<dbReference type="eggNOG" id="COG5470">
    <property type="taxonomic scope" value="Bacteria"/>
</dbReference>
<comment type="caution">
    <text evidence="2">The sequence shown here is derived from an EMBL/GenBank/DDBJ whole genome shotgun (WGS) entry which is preliminary data.</text>
</comment>
<keyword evidence="3" id="KW-1185">Reference proteome</keyword>
<name>A0Y907_9GAMM</name>
<dbReference type="Proteomes" id="UP000004931">
    <property type="component" value="Unassembled WGS sequence"/>
</dbReference>
<dbReference type="Pfam" id="PF07045">
    <property type="entry name" value="DUF1330"/>
    <property type="match status" value="1"/>
</dbReference>
<evidence type="ECO:0000259" key="1">
    <source>
        <dbReference type="Pfam" id="PF07045"/>
    </source>
</evidence>
<dbReference type="Gene3D" id="3.30.70.100">
    <property type="match status" value="1"/>
</dbReference>
<feature type="domain" description="DUF1330" evidence="1">
    <location>
        <begin position="41"/>
        <end position="119"/>
    </location>
</feature>
<dbReference type="InterPro" id="IPR011008">
    <property type="entry name" value="Dimeric_a/b-barrel"/>
</dbReference>
<dbReference type="AlphaFoldDB" id="A0Y907"/>
<reference evidence="2 3" key="1">
    <citation type="journal article" date="2010" name="J. Bacteriol.">
        <title>Genome sequence of the oligotrophic marine Gammaproteobacterium HTCC2143, isolated from the Oregon Coast.</title>
        <authorList>
            <person name="Oh H.M."/>
            <person name="Kang I."/>
            <person name="Ferriera S."/>
            <person name="Giovannoni S.J."/>
            <person name="Cho J.C."/>
        </authorList>
    </citation>
    <scope>NUCLEOTIDE SEQUENCE [LARGE SCALE GENOMIC DNA]</scope>
    <source>
        <strain evidence="2 3">HTCC2143</strain>
    </source>
</reference>
<protein>
    <recommendedName>
        <fullName evidence="1">DUF1330 domain-containing protein</fullName>
    </recommendedName>
</protein>
<sequence length="127" mass="14488">MQLKEIKTAPSASPFDMVNLLKYRPMALYESAIENTEGRTGRDAYNEYGKTVLPKIIELGGCLVYRGVCDHLFVGDESQDYDEVIIVRYPSRKAYIDMFSSPEYQSAIMHRKAGLEFRVLHECTPAQ</sequence>
<gene>
    <name evidence="2" type="ORF">GP2143_15186</name>
</gene>
<evidence type="ECO:0000313" key="3">
    <source>
        <dbReference type="Proteomes" id="UP000004931"/>
    </source>
</evidence>
<accession>A0Y907</accession>